<reference evidence="5" key="1">
    <citation type="submission" date="2025-08" db="UniProtKB">
        <authorList>
            <consortium name="RefSeq"/>
        </authorList>
    </citation>
    <scope>IDENTIFICATION</scope>
    <source>
        <tissue evidence="5">Testes</tissue>
    </source>
</reference>
<protein>
    <submittedName>
        <fullName evidence="5">Growth hormone-regulated TBC protein 1-A-like</fullName>
    </submittedName>
</protein>
<dbReference type="InterPro" id="IPR000195">
    <property type="entry name" value="Rab-GAP-TBC_dom"/>
</dbReference>
<evidence type="ECO:0000259" key="3">
    <source>
        <dbReference type="PROSITE" id="PS50086"/>
    </source>
</evidence>
<proteinExistence type="predicted"/>
<evidence type="ECO:0000256" key="2">
    <source>
        <dbReference type="ARBA" id="ARBA00043879"/>
    </source>
</evidence>
<dbReference type="PANTHER" id="PTHR47219">
    <property type="entry name" value="RAB GTPASE-ACTIVATING PROTEIN 1-LIKE"/>
    <property type="match status" value="1"/>
</dbReference>
<dbReference type="Gene3D" id="1.10.472.80">
    <property type="entry name" value="Ypt/Rab-GAP domain of gyp1p, domain 3"/>
    <property type="match status" value="1"/>
</dbReference>
<evidence type="ECO:0000313" key="5">
    <source>
        <dbReference type="RefSeq" id="XP_006820829.1"/>
    </source>
</evidence>
<dbReference type="Pfam" id="PF00566">
    <property type="entry name" value="RabGAP-TBC"/>
    <property type="match status" value="1"/>
</dbReference>
<evidence type="ECO:0000256" key="1">
    <source>
        <dbReference type="ARBA" id="ARBA00022468"/>
    </source>
</evidence>
<feature type="domain" description="Rab-GAP TBC" evidence="3">
    <location>
        <begin position="63"/>
        <end position="253"/>
    </location>
</feature>
<keyword evidence="1" id="KW-0343">GTPase activation</keyword>
<organism evidence="4 5">
    <name type="scientific">Saccoglossus kowalevskii</name>
    <name type="common">Acorn worm</name>
    <dbReference type="NCBI Taxonomy" id="10224"/>
    <lineage>
        <taxon>Eukaryota</taxon>
        <taxon>Metazoa</taxon>
        <taxon>Hemichordata</taxon>
        <taxon>Enteropneusta</taxon>
        <taxon>Harrimaniidae</taxon>
        <taxon>Saccoglossus</taxon>
    </lineage>
</organism>
<dbReference type="PANTHER" id="PTHR47219:SF10">
    <property type="entry name" value="GROWTH HORMONE-REGULATED TBC PROTEIN 1"/>
    <property type="match status" value="1"/>
</dbReference>
<keyword evidence="4" id="KW-1185">Reference proteome</keyword>
<comment type="function">
    <text evidence="2">May act as a GTPase-activating protein for Rab family protein(s).</text>
</comment>
<accession>A0ABM0MLD8</accession>
<name>A0ABM0MLD8_SACKO</name>
<dbReference type="SMART" id="SM00164">
    <property type="entry name" value="TBC"/>
    <property type="match status" value="1"/>
</dbReference>
<dbReference type="Proteomes" id="UP000694865">
    <property type="component" value="Unplaced"/>
</dbReference>
<dbReference type="Gene3D" id="1.10.8.270">
    <property type="entry name" value="putative rabgap domain of human tbc1 domain family member 14 like domains"/>
    <property type="match status" value="1"/>
</dbReference>
<sequence>MSWSAIDPYGFERPEDFDYQTYEEFMTHYLAVLARRAGKWSSLLSARTKVERSRKVKRYCRKGIPGEHRGMVWMHISGAQKRMEDNPGLYEKLMAGPFDQRLLETINTDIHRTFPENIYFKEGAEEGKRKPLYNVLVAYGHHNSGVGYCQGLNFITGLLLLVVKDEEMTFFLLDILLDKLLPDYYTQDMIGLKTDQEVLGELVRIKLPNLHAHVEAEGVPWSLPTTKWFICLYLEVLPLETVLRIWDSLFYEGSKIIFRVALTMLNQHQNIILTSKSFPNVVEAFKRMTTDSSNVDCHIFMQNVFSVPGSLSMSMIKKLRAEFRAKCV</sequence>
<dbReference type="SUPFAM" id="SSF47923">
    <property type="entry name" value="Ypt/Rab-GAP domain of gyp1p"/>
    <property type="match status" value="2"/>
</dbReference>
<dbReference type="Gene3D" id="1.10.10.750">
    <property type="entry name" value="Ypt/Rab-GAP domain of gyp1p, domain 1"/>
    <property type="match status" value="1"/>
</dbReference>
<dbReference type="PROSITE" id="PS50086">
    <property type="entry name" value="TBC_RABGAP"/>
    <property type="match status" value="1"/>
</dbReference>
<dbReference type="GeneID" id="100369727"/>
<dbReference type="InterPro" id="IPR035969">
    <property type="entry name" value="Rab-GAP_TBC_sf"/>
</dbReference>
<dbReference type="InterPro" id="IPR050302">
    <property type="entry name" value="Rab_GAP_TBC_domain"/>
</dbReference>
<evidence type="ECO:0000313" key="4">
    <source>
        <dbReference type="Proteomes" id="UP000694865"/>
    </source>
</evidence>
<dbReference type="RefSeq" id="XP_006820829.1">
    <property type="nucleotide sequence ID" value="XM_006820766.1"/>
</dbReference>
<gene>
    <name evidence="5" type="primary">LOC100369727</name>
</gene>